<evidence type="ECO:0000313" key="6">
    <source>
        <dbReference type="Proteomes" id="UP001597546"/>
    </source>
</evidence>
<dbReference type="Pfam" id="PF18962">
    <property type="entry name" value="Por_Secre_tail"/>
    <property type="match status" value="1"/>
</dbReference>
<name>A0ABW5TMQ5_9SPHI</name>
<gene>
    <name evidence="5" type="ORF">ACFSSE_00020</name>
</gene>
<feature type="signal peptide" evidence="3">
    <location>
        <begin position="1"/>
        <end position="19"/>
    </location>
</feature>
<dbReference type="SUPFAM" id="SSF49899">
    <property type="entry name" value="Concanavalin A-like lectins/glucanases"/>
    <property type="match status" value="1"/>
</dbReference>
<evidence type="ECO:0000256" key="3">
    <source>
        <dbReference type="SAM" id="SignalP"/>
    </source>
</evidence>
<dbReference type="RefSeq" id="WP_379044992.1">
    <property type="nucleotide sequence ID" value="NZ_JBHSKW010000050.1"/>
</dbReference>
<protein>
    <submittedName>
        <fullName evidence="5">LamG-like jellyroll fold domain-containing protein</fullName>
    </submittedName>
</protein>
<accession>A0ABW5TMQ5</accession>
<evidence type="ECO:0000256" key="2">
    <source>
        <dbReference type="ARBA" id="ARBA00023157"/>
    </source>
</evidence>
<proteinExistence type="predicted"/>
<dbReference type="Proteomes" id="UP001597546">
    <property type="component" value="Unassembled WGS sequence"/>
</dbReference>
<evidence type="ECO:0000313" key="5">
    <source>
        <dbReference type="EMBL" id="MFD2730079.1"/>
    </source>
</evidence>
<dbReference type="EMBL" id="JBHULV010000001">
    <property type="protein sequence ID" value="MFD2730079.1"/>
    <property type="molecule type" value="Genomic_DNA"/>
</dbReference>
<dbReference type="NCBIfam" id="TIGR04183">
    <property type="entry name" value="Por_Secre_tail"/>
    <property type="match status" value="1"/>
</dbReference>
<dbReference type="InterPro" id="IPR013320">
    <property type="entry name" value="ConA-like_dom_sf"/>
</dbReference>
<feature type="chain" id="PRO_5045890978" evidence="3">
    <location>
        <begin position="20"/>
        <end position="431"/>
    </location>
</feature>
<dbReference type="Gene3D" id="2.60.120.200">
    <property type="match status" value="1"/>
</dbReference>
<keyword evidence="2" id="KW-1015">Disulfide bond</keyword>
<dbReference type="SMART" id="SM00560">
    <property type="entry name" value="LamGL"/>
    <property type="match status" value="1"/>
</dbReference>
<organism evidence="5 6">
    <name type="scientific">Pedobacter alpinus</name>
    <dbReference type="NCBI Taxonomy" id="1590643"/>
    <lineage>
        <taxon>Bacteria</taxon>
        <taxon>Pseudomonadati</taxon>
        <taxon>Bacteroidota</taxon>
        <taxon>Sphingobacteriia</taxon>
        <taxon>Sphingobacteriales</taxon>
        <taxon>Sphingobacteriaceae</taxon>
        <taxon>Pedobacter</taxon>
    </lineage>
</organism>
<evidence type="ECO:0000259" key="4">
    <source>
        <dbReference type="SMART" id="SM00560"/>
    </source>
</evidence>
<keyword evidence="1 3" id="KW-0732">Signal</keyword>
<feature type="domain" description="LamG-like jellyroll fold" evidence="4">
    <location>
        <begin position="46"/>
        <end position="191"/>
    </location>
</feature>
<reference evidence="6" key="1">
    <citation type="journal article" date="2019" name="Int. J. Syst. Evol. Microbiol.">
        <title>The Global Catalogue of Microorganisms (GCM) 10K type strain sequencing project: providing services to taxonomists for standard genome sequencing and annotation.</title>
        <authorList>
            <consortium name="The Broad Institute Genomics Platform"/>
            <consortium name="The Broad Institute Genome Sequencing Center for Infectious Disease"/>
            <person name="Wu L."/>
            <person name="Ma J."/>
        </authorList>
    </citation>
    <scope>NUCLEOTIDE SEQUENCE [LARGE SCALE GENOMIC DNA]</scope>
    <source>
        <strain evidence="6">KCTC 42456</strain>
    </source>
</reference>
<dbReference type="InterPro" id="IPR006558">
    <property type="entry name" value="LamG-like"/>
</dbReference>
<keyword evidence="6" id="KW-1185">Reference proteome</keyword>
<sequence length="431" mass="47507">MKKHLLAIILISISFNGFAQIGYTFNGANNTSITSSDLKNKISNLNGLTVEFWAKMSSLDNQSFINITVPSLPANAGGFSFLQGKMAVSLSTDYGSFTQSNDISSSIVTNTWNHFAYVFNNGIWSFYLNGINVGSLADQEVSPSTFDYASLGATYFEFGKVQTPNSYTVLFKSLTGAMDEIRIWNTARTVTNISSNKDTELTGAETGLILYHKLNETSGQIVLDSSPSNLNSVLGSTSSIETSDPVINQTGIVTNPVLPVELVKFDLLQSTNGEVVITWKTASEKENSHFEILKSDDGKNFKFLSSVNSSKIYSVTDRNPYNGISYYQLVQYDLNGDKSILSTKSVKSVFEESIKVYPNPTTDFVNLFLNNSDFTKVSLTDVKGNILETIEIKKETKLLKFDISRFTNGIYFVNLTGDGKVKTLKVLRTDL</sequence>
<dbReference type="Pfam" id="PF13385">
    <property type="entry name" value="Laminin_G_3"/>
    <property type="match status" value="1"/>
</dbReference>
<comment type="caution">
    <text evidence="5">The sequence shown here is derived from an EMBL/GenBank/DDBJ whole genome shotgun (WGS) entry which is preliminary data.</text>
</comment>
<evidence type="ECO:0000256" key="1">
    <source>
        <dbReference type="ARBA" id="ARBA00022729"/>
    </source>
</evidence>
<dbReference type="InterPro" id="IPR026444">
    <property type="entry name" value="Secre_tail"/>
</dbReference>